<sequence length="175" mass="18906">MYKTREIAYSVMSSKNMILKLLLFLSLSHVAIALFFPSVTPSGGGCGCGCGGGGGGGCGCCSPPPPPPVCCGGCGCGGRKKRDTGHVKGHMMHRDVEEWNNQCNSKEFSEVIVKHLQMPTLRQSRDAIYKELDAGYPDSMFTVVCTQNSSASYQADAKRYCMEATEGRSCYVFEF</sequence>
<name>A0A8R1DLT6_CAEJA</name>
<dbReference type="AlphaFoldDB" id="A0A8R1DLT6"/>
<dbReference type="Proteomes" id="UP000005237">
    <property type="component" value="Unassembled WGS sequence"/>
</dbReference>
<dbReference type="Pfam" id="PF04155">
    <property type="entry name" value="Ground-like"/>
    <property type="match status" value="1"/>
</dbReference>
<evidence type="ECO:0000256" key="1">
    <source>
        <dbReference type="SAM" id="SignalP"/>
    </source>
</evidence>
<organism evidence="3 4">
    <name type="scientific">Caenorhabditis japonica</name>
    <dbReference type="NCBI Taxonomy" id="281687"/>
    <lineage>
        <taxon>Eukaryota</taxon>
        <taxon>Metazoa</taxon>
        <taxon>Ecdysozoa</taxon>
        <taxon>Nematoda</taxon>
        <taxon>Chromadorea</taxon>
        <taxon>Rhabditida</taxon>
        <taxon>Rhabditina</taxon>
        <taxon>Rhabditomorpha</taxon>
        <taxon>Rhabditoidea</taxon>
        <taxon>Rhabditidae</taxon>
        <taxon>Peloderinae</taxon>
        <taxon>Caenorhabditis</taxon>
    </lineage>
</organism>
<dbReference type="InterPro" id="IPR007284">
    <property type="entry name" value="Ground-like_dom"/>
</dbReference>
<keyword evidence="1" id="KW-0732">Signal</keyword>
<protein>
    <submittedName>
        <fullName evidence="3">Ground-like domain-containing protein</fullName>
    </submittedName>
</protein>
<evidence type="ECO:0000313" key="3">
    <source>
        <dbReference type="EnsemblMetazoa" id="CJA05101b.1"/>
    </source>
</evidence>
<proteinExistence type="predicted"/>
<keyword evidence="4" id="KW-1185">Reference proteome</keyword>
<accession>A0A8R1DLT6</accession>
<evidence type="ECO:0000313" key="4">
    <source>
        <dbReference type="Proteomes" id="UP000005237"/>
    </source>
</evidence>
<feature type="domain" description="Ground-like" evidence="2">
    <location>
        <begin position="101"/>
        <end position="173"/>
    </location>
</feature>
<dbReference type="EnsemblMetazoa" id="CJA05101b.1">
    <property type="protein sequence ID" value="CJA05101b.1"/>
    <property type="gene ID" value="WBGene00124305"/>
</dbReference>
<reference evidence="4" key="1">
    <citation type="submission" date="2010-08" db="EMBL/GenBank/DDBJ databases">
        <authorList>
            <consortium name="Caenorhabditis japonica Sequencing Consortium"/>
            <person name="Wilson R.K."/>
        </authorList>
    </citation>
    <scope>NUCLEOTIDE SEQUENCE [LARGE SCALE GENOMIC DNA]</scope>
    <source>
        <strain evidence="4">DF5081</strain>
    </source>
</reference>
<evidence type="ECO:0000259" key="2">
    <source>
        <dbReference type="Pfam" id="PF04155"/>
    </source>
</evidence>
<reference evidence="3" key="2">
    <citation type="submission" date="2022-06" db="UniProtKB">
        <authorList>
            <consortium name="EnsemblMetazoa"/>
        </authorList>
    </citation>
    <scope>IDENTIFICATION</scope>
    <source>
        <strain evidence="3">DF5081</strain>
    </source>
</reference>
<feature type="signal peptide" evidence="1">
    <location>
        <begin position="1"/>
        <end position="33"/>
    </location>
</feature>
<feature type="chain" id="PRO_5035763277" evidence="1">
    <location>
        <begin position="34"/>
        <end position="175"/>
    </location>
</feature>